<evidence type="ECO:0008006" key="2">
    <source>
        <dbReference type="Google" id="ProtNLM"/>
    </source>
</evidence>
<feature type="non-terminal residue" evidence="1">
    <location>
        <position position="1"/>
    </location>
</feature>
<proteinExistence type="predicted"/>
<accession>A0A0F9ISJ7</accession>
<protein>
    <recommendedName>
        <fullName evidence="2">Uroporphyrinogen decarboxylase (URO-D) domain-containing protein</fullName>
    </recommendedName>
</protein>
<gene>
    <name evidence="1" type="ORF">LCGC14_1907870</name>
</gene>
<dbReference type="EMBL" id="LAZR01020096">
    <property type="protein sequence ID" value="KKL90122.1"/>
    <property type="molecule type" value="Genomic_DNA"/>
</dbReference>
<comment type="caution">
    <text evidence="1">The sequence shown here is derived from an EMBL/GenBank/DDBJ whole genome shotgun (WGS) entry which is preliminary data.</text>
</comment>
<evidence type="ECO:0000313" key="1">
    <source>
        <dbReference type="EMBL" id="KKL90122.1"/>
    </source>
</evidence>
<dbReference type="AlphaFoldDB" id="A0A0F9ISJ7"/>
<reference evidence="1" key="1">
    <citation type="journal article" date="2015" name="Nature">
        <title>Complex archaea that bridge the gap between prokaryotes and eukaryotes.</title>
        <authorList>
            <person name="Spang A."/>
            <person name="Saw J.H."/>
            <person name="Jorgensen S.L."/>
            <person name="Zaremba-Niedzwiedzka K."/>
            <person name="Martijn J."/>
            <person name="Lind A.E."/>
            <person name="van Eijk R."/>
            <person name="Schleper C."/>
            <person name="Guy L."/>
            <person name="Ettema T.J."/>
        </authorList>
    </citation>
    <scope>NUCLEOTIDE SEQUENCE</scope>
</reference>
<organism evidence="1">
    <name type="scientific">marine sediment metagenome</name>
    <dbReference type="NCBI Taxonomy" id="412755"/>
    <lineage>
        <taxon>unclassified sequences</taxon>
        <taxon>metagenomes</taxon>
        <taxon>ecological metagenomes</taxon>
    </lineage>
</organism>
<sequence length="63" mass="7106">TVDDSEMLIYESPEFIRNSIKKSIKTLGKKGGYIPGPTNFLLDQPPENIVALFKSIQEFGNIY</sequence>
<dbReference type="InterPro" id="IPR038071">
    <property type="entry name" value="UROD/MetE-like_sf"/>
</dbReference>
<name>A0A0F9ISJ7_9ZZZZ</name>
<dbReference type="Gene3D" id="3.20.20.210">
    <property type="match status" value="1"/>
</dbReference>
<dbReference type="SUPFAM" id="SSF51726">
    <property type="entry name" value="UROD/MetE-like"/>
    <property type="match status" value="1"/>
</dbReference>